<accession>D3AYZ3</accession>
<evidence type="ECO:0000256" key="1">
    <source>
        <dbReference type="ARBA" id="ARBA00001947"/>
    </source>
</evidence>
<dbReference type="GO" id="GO:0005576">
    <property type="term" value="C:extracellular region"/>
    <property type="evidence" value="ECO:0007669"/>
    <property type="project" value="UniProtKB-SubCell"/>
</dbReference>
<feature type="compositionally biased region" description="Low complexity" evidence="9">
    <location>
        <begin position="51"/>
        <end position="85"/>
    </location>
</feature>
<protein>
    <recommendedName>
        <fullName evidence="10">Peptidase M66 domain-containing protein</fullName>
    </recommendedName>
</protein>
<keyword evidence="6" id="KW-0378">Hydrolase</keyword>
<evidence type="ECO:0000256" key="5">
    <source>
        <dbReference type="ARBA" id="ARBA00022723"/>
    </source>
</evidence>
<keyword evidence="12" id="KW-1185">Reference proteome</keyword>
<dbReference type="OMA" id="HAGEAYD"/>
<dbReference type="InterPro" id="IPR051256">
    <property type="entry name" value="Dictomallein"/>
</dbReference>
<reference evidence="11 12" key="1">
    <citation type="journal article" date="2011" name="Genome Res.">
        <title>Phylogeny-wide analysis of social amoeba genomes highlights ancient origins for complex intercellular communication.</title>
        <authorList>
            <person name="Heidel A.J."/>
            <person name="Lawal H.M."/>
            <person name="Felder M."/>
            <person name="Schilde C."/>
            <person name="Helps N.R."/>
            <person name="Tunggal B."/>
            <person name="Rivero F."/>
            <person name="John U."/>
            <person name="Schleicher M."/>
            <person name="Eichinger L."/>
            <person name="Platzer M."/>
            <person name="Noegel A.A."/>
            <person name="Schaap P."/>
            <person name="Gloeckner G."/>
        </authorList>
    </citation>
    <scope>NUCLEOTIDE SEQUENCE [LARGE SCALE GENOMIC DNA]</scope>
    <source>
        <strain evidence="12">ATCC 26659 / Pp 5 / PN500</strain>
    </source>
</reference>
<sequence length="678" mass="73988">MVDKKVIVILTIVIVTLVVAAVVVPTSIILTRNKDDGNEVVPTSSSEEHNSTSSSEAGNHSSSSEDVGGSSSDNTPTQTPTQTPTLKPVNIVSNQVSKIRYVQTHVIPAEGLSWTLPKRNASLHLVGVRDTMILVDYSGTVSGVPQIQIYAKGASTASVTLTLDPPNKLPPTESNGTAYSTTSYSVKIAAKYIVPFMKVVVSTHSTGTSLPDVGQDSTMRLQILPFYMFGANDTNTEPYSKIKLPDLDTQKAIYQTWPISVLSSSTHPIGKISYPFAIIPASDGGQAYRITSSDQMRSGYVMMSWVLSLLSGIRSTNGESDTNNMIYSPLLALNDKHEYSDVGGGLGGGWRGTGDTTYRGIFIHEAGHSWGLPHSGEAYADQKYPYVNGSLLGSQWGFDFDFNQFLDIYIPPTAESYSGCKKYAVMNNGKCVKQDAMQGGSGDQSDYLRYATFPDFDMAIMQENMEGITVDMGNGEHISNGLLSYNAASKYYQQWDKIEKKYMEYIIKNGSDNGLYGTIDAGLAYQLNVDVNLVVIQLNYAANSTCTTCSSIYPPIKYKGNFRRYIDPRDPAQLALIVPNSGEFAWFCHSSGCDFTLRVTFSDNSQFVKLLPTGVRSWWSPKGPVAIEYNDPNNSDSMLLFVENVPGTKKISKIELLSTPLGFNGLPSNPQVLLSQTY</sequence>
<dbReference type="PROSITE" id="PS51694">
    <property type="entry name" value="PEPTIDASE_M66"/>
    <property type="match status" value="1"/>
</dbReference>
<evidence type="ECO:0000313" key="12">
    <source>
        <dbReference type="Proteomes" id="UP000001396"/>
    </source>
</evidence>
<keyword evidence="8" id="KW-0482">Metalloprotease</keyword>
<dbReference type="AlphaFoldDB" id="D3AYZ3"/>
<dbReference type="STRING" id="670386.D3AYZ3"/>
<proteinExistence type="predicted"/>
<evidence type="ECO:0000256" key="4">
    <source>
        <dbReference type="ARBA" id="ARBA00022670"/>
    </source>
</evidence>
<evidence type="ECO:0000256" key="7">
    <source>
        <dbReference type="ARBA" id="ARBA00022833"/>
    </source>
</evidence>
<dbReference type="EMBL" id="ADBJ01000004">
    <property type="protein sequence ID" value="EFA85683.1"/>
    <property type="molecule type" value="Genomic_DNA"/>
</dbReference>
<evidence type="ECO:0000256" key="6">
    <source>
        <dbReference type="ARBA" id="ARBA00022801"/>
    </source>
</evidence>
<evidence type="ECO:0000256" key="8">
    <source>
        <dbReference type="ARBA" id="ARBA00023049"/>
    </source>
</evidence>
<evidence type="ECO:0000313" key="11">
    <source>
        <dbReference type="EMBL" id="EFA85683.1"/>
    </source>
</evidence>
<evidence type="ECO:0000256" key="9">
    <source>
        <dbReference type="SAM" id="MobiDB-lite"/>
    </source>
</evidence>
<keyword evidence="3" id="KW-0964">Secreted</keyword>
<dbReference type="Proteomes" id="UP000001396">
    <property type="component" value="Unassembled WGS sequence"/>
</dbReference>
<name>D3AYZ3_HETP5</name>
<dbReference type="Pfam" id="PF10462">
    <property type="entry name" value="Peptidase_M66"/>
    <property type="match status" value="1"/>
</dbReference>
<organism evidence="11 12">
    <name type="scientific">Heterostelium pallidum (strain ATCC 26659 / Pp 5 / PN500)</name>
    <name type="common">Cellular slime mold</name>
    <name type="synonym">Polysphondylium pallidum</name>
    <dbReference type="NCBI Taxonomy" id="670386"/>
    <lineage>
        <taxon>Eukaryota</taxon>
        <taxon>Amoebozoa</taxon>
        <taxon>Evosea</taxon>
        <taxon>Eumycetozoa</taxon>
        <taxon>Dictyostelia</taxon>
        <taxon>Acytosteliales</taxon>
        <taxon>Acytosteliaceae</taxon>
        <taxon>Heterostelium</taxon>
    </lineage>
</organism>
<dbReference type="GO" id="GO:0046872">
    <property type="term" value="F:metal ion binding"/>
    <property type="evidence" value="ECO:0007669"/>
    <property type="project" value="UniProtKB-KW"/>
</dbReference>
<keyword evidence="4" id="KW-0645">Protease</keyword>
<evidence type="ECO:0000256" key="3">
    <source>
        <dbReference type="ARBA" id="ARBA00022525"/>
    </source>
</evidence>
<gene>
    <name evidence="11" type="ORF">PPL_00912</name>
</gene>
<dbReference type="InParanoid" id="D3AYZ3"/>
<feature type="region of interest" description="Disordered" evidence="9">
    <location>
        <begin position="35"/>
        <end position="89"/>
    </location>
</feature>
<comment type="caution">
    <text evidence="11">The sequence shown here is derived from an EMBL/GenBank/DDBJ whole genome shotgun (WGS) entry which is preliminary data.</text>
</comment>
<dbReference type="GO" id="GO:0006508">
    <property type="term" value="P:proteolysis"/>
    <property type="evidence" value="ECO:0007669"/>
    <property type="project" value="UniProtKB-KW"/>
</dbReference>
<evidence type="ECO:0000259" key="10">
    <source>
        <dbReference type="PROSITE" id="PS51694"/>
    </source>
</evidence>
<dbReference type="GeneID" id="31356443"/>
<dbReference type="SUPFAM" id="SSF55486">
    <property type="entry name" value="Metalloproteases ('zincins'), catalytic domain"/>
    <property type="match status" value="1"/>
</dbReference>
<dbReference type="FunCoup" id="D3AYZ3">
    <property type="interactions" value="2"/>
</dbReference>
<feature type="domain" description="Peptidase M66" evidence="10">
    <location>
        <begin position="211"/>
        <end position="471"/>
    </location>
</feature>
<dbReference type="InterPro" id="IPR019503">
    <property type="entry name" value="Peptidase_M66_dom"/>
</dbReference>
<dbReference type="GO" id="GO:0004222">
    <property type="term" value="F:metalloendopeptidase activity"/>
    <property type="evidence" value="ECO:0007669"/>
    <property type="project" value="InterPro"/>
</dbReference>
<evidence type="ECO:0000256" key="2">
    <source>
        <dbReference type="ARBA" id="ARBA00004613"/>
    </source>
</evidence>
<dbReference type="RefSeq" id="XP_020437790.1">
    <property type="nucleotide sequence ID" value="XM_020571932.1"/>
</dbReference>
<dbReference type="PANTHER" id="PTHR39540:SF1">
    <property type="entry name" value="DICTOMALLEIN-1-RELATED"/>
    <property type="match status" value="1"/>
</dbReference>
<dbReference type="PANTHER" id="PTHR39540">
    <property type="match status" value="1"/>
</dbReference>
<comment type="subcellular location">
    <subcellularLocation>
        <location evidence="2">Secreted</location>
    </subcellularLocation>
</comment>
<comment type="cofactor">
    <cofactor evidence="1">
        <name>Zn(2+)</name>
        <dbReference type="ChEBI" id="CHEBI:29105"/>
    </cofactor>
</comment>
<keyword evidence="7" id="KW-0862">Zinc</keyword>
<keyword evidence="5" id="KW-0479">Metal-binding</keyword>